<evidence type="ECO:0000313" key="2">
    <source>
        <dbReference type="Proteomes" id="UP001238540"/>
    </source>
</evidence>
<sequence>MITIEIRLFEKTTPLIAILEYLKKTLYLKLSLGFRVSDIRMHR</sequence>
<reference evidence="2" key="1">
    <citation type="journal article" date="2019" name="Int. J. Syst. Evol. Microbiol.">
        <title>The Global Catalogue of Microorganisms (GCM) 10K type strain sequencing project: providing services to taxonomists for standard genome sequencing and annotation.</title>
        <authorList>
            <consortium name="The Broad Institute Genomics Platform"/>
            <consortium name="The Broad Institute Genome Sequencing Center for Infectious Disease"/>
            <person name="Wu L."/>
            <person name="Ma J."/>
        </authorList>
    </citation>
    <scope>NUCLEOTIDE SEQUENCE [LARGE SCALE GENOMIC DNA]</scope>
    <source>
        <strain evidence="2">CECT 7398</strain>
    </source>
</reference>
<dbReference type="RefSeq" id="WP_290313275.1">
    <property type="nucleotide sequence ID" value="NZ_JAUFQC010000027.1"/>
</dbReference>
<accession>A0ABT8BZ64</accession>
<name>A0ABT8BZ64_9VIBR</name>
<organism evidence="1 2">
    <name type="scientific">Vibrio ostreicida</name>
    <dbReference type="NCBI Taxonomy" id="526588"/>
    <lineage>
        <taxon>Bacteria</taxon>
        <taxon>Pseudomonadati</taxon>
        <taxon>Pseudomonadota</taxon>
        <taxon>Gammaproteobacteria</taxon>
        <taxon>Vibrionales</taxon>
        <taxon>Vibrionaceae</taxon>
        <taxon>Vibrio</taxon>
    </lineage>
</organism>
<comment type="caution">
    <text evidence="1">The sequence shown here is derived from an EMBL/GenBank/DDBJ whole genome shotgun (WGS) entry which is preliminary data.</text>
</comment>
<gene>
    <name evidence="1" type="ORF">QWZ16_20460</name>
</gene>
<dbReference type="EMBL" id="JAUFQC010000027">
    <property type="protein sequence ID" value="MDN3611968.1"/>
    <property type="molecule type" value="Genomic_DNA"/>
</dbReference>
<evidence type="ECO:0000313" key="1">
    <source>
        <dbReference type="EMBL" id="MDN3611968.1"/>
    </source>
</evidence>
<protein>
    <submittedName>
        <fullName evidence="1">Uncharacterized protein</fullName>
    </submittedName>
</protein>
<proteinExistence type="predicted"/>
<keyword evidence="2" id="KW-1185">Reference proteome</keyword>
<dbReference type="Proteomes" id="UP001238540">
    <property type="component" value="Unassembled WGS sequence"/>
</dbReference>